<keyword evidence="2" id="KW-1185">Reference proteome</keyword>
<dbReference type="EMBL" id="CP092362">
    <property type="protein sequence ID" value="ULN42781.1"/>
    <property type="molecule type" value="Genomic_DNA"/>
</dbReference>
<sequence>MTALTSGGLGMAAAATAHADPGPIGPRQWCPGQSLWITGNHVTNPVIWDNNICHTYYIVDFGQGNVAQNIWDGPNPPAAIPPPPPPPWAITTREQCEQILGMFCPKA</sequence>
<evidence type="ECO:0008006" key="3">
    <source>
        <dbReference type="Google" id="ProtNLM"/>
    </source>
</evidence>
<proteinExistence type="predicted"/>
<reference evidence="1" key="1">
    <citation type="submission" date="2022-08" db="EMBL/GenBank/DDBJ databases">
        <title>Whole genome sequencing of non-tuberculosis mycobacteria type-strains.</title>
        <authorList>
            <person name="Igarashi Y."/>
            <person name="Osugi A."/>
            <person name="Mitarai S."/>
        </authorList>
    </citation>
    <scope>NUCLEOTIDE SEQUENCE</scope>
    <source>
        <strain evidence="1">JCM 16369</strain>
    </source>
</reference>
<gene>
    <name evidence="1" type="ORF">MI149_06695</name>
</gene>
<evidence type="ECO:0000313" key="2">
    <source>
        <dbReference type="Proteomes" id="UP001055337"/>
    </source>
</evidence>
<accession>A0ABY3TN34</accession>
<organism evidence="1 2">
    <name type="scientific">Mycolicibacterium crocinum</name>
    <dbReference type="NCBI Taxonomy" id="388459"/>
    <lineage>
        <taxon>Bacteria</taxon>
        <taxon>Bacillati</taxon>
        <taxon>Actinomycetota</taxon>
        <taxon>Actinomycetes</taxon>
        <taxon>Mycobacteriales</taxon>
        <taxon>Mycobacteriaceae</taxon>
        <taxon>Mycolicibacterium</taxon>
    </lineage>
</organism>
<dbReference type="Proteomes" id="UP001055337">
    <property type="component" value="Chromosome"/>
</dbReference>
<evidence type="ECO:0000313" key="1">
    <source>
        <dbReference type="EMBL" id="ULN42781.1"/>
    </source>
</evidence>
<dbReference type="RefSeq" id="WP_240179137.1">
    <property type="nucleotide sequence ID" value="NZ_CP092362.2"/>
</dbReference>
<name>A0ABY3TN34_9MYCO</name>
<protein>
    <recommendedName>
        <fullName evidence="3">Secreted protein</fullName>
    </recommendedName>
</protein>